<dbReference type="Proteomes" id="UP000217448">
    <property type="component" value="Unassembled WGS sequence"/>
</dbReference>
<dbReference type="Pfam" id="PF02515">
    <property type="entry name" value="CoA_transf_3"/>
    <property type="match status" value="1"/>
</dbReference>
<name>A0ABT2KGQ4_9RHOB</name>
<organism evidence="1 2">
    <name type="scientific">Alloyangia mangrovi</name>
    <dbReference type="NCBI Taxonomy" id="1779329"/>
    <lineage>
        <taxon>Bacteria</taxon>
        <taxon>Pseudomonadati</taxon>
        <taxon>Pseudomonadota</taxon>
        <taxon>Alphaproteobacteria</taxon>
        <taxon>Rhodobacterales</taxon>
        <taxon>Roseobacteraceae</taxon>
        <taxon>Alloyangia</taxon>
    </lineage>
</organism>
<sequence>MTSPFDPQIAEALGDNLAPAPEIHEIGQAELPSCFHVSELATASLKAASREIAPLLGVREAAVDRRLASMWFDRTLRPIGWELPSAWDPIAGDYAAKDGWIRLHTNAPHHRDAALSVLGCAAERGEVTKAVATWDKAALEAAVVAAGGAVAAMHSMTEWATHPQGKAVAAEPLIDWRETGASAAPFAMEGLRVLDLTRVLAGPVATRFLAAYGAEVLRIDPPWWGEPGVEPEVTLGKRRAGLDLTRTEDRATFEDLLKRADVLVHGYRPGALEGLGYGPEVRRRLAPGQIDVSLCAYGWTGPWAGRRGFDSLVQMSCGIAYEGMRRRSAACPVPLPVQALDHATGYLMAAAVLRALRLRQASGRVVSARLSLARTGALLVSGGARDLTGAPIVESAADLAPQIEATGWGPARRLRFPVILDGQPPRWTIPAGPLRVDAPCWRAAQTAG</sequence>
<dbReference type="GO" id="GO:0016740">
    <property type="term" value="F:transferase activity"/>
    <property type="evidence" value="ECO:0007669"/>
    <property type="project" value="UniProtKB-KW"/>
</dbReference>
<dbReference type="InterPro" id="IPR023606">
    <property type="entry name" value="CoA-Trfase_III_dom_1_sf"/>
</dbReference>
<keyword evidence="2" id="KW-1185">Reference proteome</keyword>
<proteinExistence type="predicted"/>
<accession>A0ABT2KGQ4</accession>
<dbReference type="SUPFAM" id="SSF89796">
    <property type="entry name" value="CoA-transferase family III (CaiB/BaiF)"/>
    <property type="match status" value="2"/>
</dbReference>
<dbReference type="PANTHER" id="PTHR48228">
    <property type="entry name" value="SUCCINYL-COA--D-CITRAMALATE COA-TRANSFERASE"/>
    <property type="match status" value="1"/>
</dbReference>
<reference evidence="2" key="1">
    <citation type="submission" date="2023-07" db="EMBL/GenBank/DDBJ databases">
        <title>Yangia mangrovi SAOS 153D genome.</title>
        <authorList>
            <person name="Verma A."/>
            <person name="Pal Y."/>
            <person name="Sundharam S."/>
            <person name="Bisht B."/>
            <person name="Srinivasan K."/>
        </authorList>
    </citation>
    <scope>NUCLEOTIDE SEQUENCE [LARGE SCALE GENOMIC DNA]</scope>
    <source>
        <strain evidence="2">SAOS 153D</strain>
    </source>
</reference>
<dbReference type="RefSeq" id="WP_260348477.1">
    <property type="nucleotide sequence ID" value="NZ_NTHN02000005.1"/>
</dbReference>
<evidence type="ECO:0000313" key="2">
    <source>
        <dbReference type="Proteomes" id="UP000217448"/>
    </source>
</evidence>
<dbReference type="InterPro" id="IPR050509">
    <property type="entry name" value="CoA-transferase_III"/>
</dbReference>
<dbReference type="InterPro" id="IPR003673">
    <property type="entry name" value="CoA-Trfase_fam_III"/>
</dbReference>
<dbReference type="PANTHER" id="PTHR48228:SF4">
    <property type="entry name" value="BLR3030 PROTEIN"/>
    <property type="match status" value="1"/>
</dbReference>
<gene>
    <name evidence="1" type="ORF">CLG85_003960</name>
</gene>
<dbReference type="EMBL" id="NTHN02000005">
    <property type="protein sequence ID" value="MCT4369545.1"/>
    <property type="molecule type" value="Genomic_DNA"/>
</dbReference>
<evidence type="ECO:0000313" key="1">
    <source>
        <dbReference type="EMBL" id="MCT4369545.1"/>
    </source>
</evidence>
<comment type="caution">
    <text evidence="1">The sequence shown here is derived from an EMBL/GenBank/DDBJ whole genome shotgun (WGS) entry which is preliminary data.</text>
</comment>
<keyword evidence="1" id="KW-0808">Transferase</keyword>
<protein>
    <submittedName>
        <fullName evidence="1">CoA transferase</fullName>
    </submittedName>
</protein>
<dbReference type="Gene3D" id="3.40.50.10540">
    <property type="entry name" value="Crotonobetainyl-coa:carnitine coa-transferase, domain 1"/>
    <property type="match status" value="1"/>
</dbReference>